<dbReference type="GO" id="GO:0000155">
    <property type="term" value="F:phosphorelay sensor kinase activity"/>
    <property type="evidence" value="ECO:0007669"/>
    <property type="project" value="TreeGrafter"/>
</dbReference>
<dbReference type="Gene3D" id="3.30.565.10">
    <property type="entry name" value="Histidine kinase-like ATPase, C-terminal domain"/>
    <property type="match status" value="1"/>
</dbReference>
<evidence type="ECO:0000313" key="10">
    <source>
        <dbReference type="Proteomes" id="UP000824118"/>
    </source>
</evidence>
<keyword evidence="5" id="KW-0808">Transferase</keyword>
<dbReference type="PROSITE" id="PS50109">
    <property type="entry name" value="HIS_KIN"/>
    <property type="match status" value="1"/>
</dbReference>
<dbReference type="InterPro" id="IPR003594">
    <property type="entry name" value="HATPase_dom"/>
</dbReference>
<dbReference type="Proteomes" id="UP000824118">
    <property type="component" value="Unassembled WGS sequence"/>
</dbReference>
<evidence type="ECO:0000256" key="3">
    <source>
        <dbReference type="ARBA" id="ARBA00012438"/>
    </source>
</evidence>
<dbReference type="Pfam" id="PF02518">
    <property type="entry name" value="HATPase_c"/>
    <property type="match status" value="1"/>
</dbReference>
<comment type="catalytic activity">
    <reaction evidence="1">
        <text>ATP + protein L-histidine = ADP + protein N-phospho-L-histidine.</text>
        <dbReference type="EC" id="2.7.13.3"/>
    </reaction>
</comment>
<dbReference type="GO" id="GO:0005886">
    <property type="term" value="C:plasma membrane"/>
    <property type="evidence" value="ECO:0007669"/>
    <property type="project" value="TreeGrafter"/>
</dbReference>
<proteinExistence type="predicted"/>
<evidence type="ECO:0000259" key="8">
    <source>
        <dbReference type="PROSITE" id="PS50109"/>
    </source>
</evidence>
<name>A0A9D1LXT3_9FIRM</name>
<dbReference type="InterPro" id="IPR004358">
    <property type="entry name" value="Sig_transdc_His_kin-like_C"/>
</dbReference>
<comment type="caution">
    <text evidence="9">The sequence shown here is derived from an EMBL/GenBank/DDBJ whole genome shotgun (WGS) entry which is preliminary data.</text>
</comment>
<evidence type="ECO:0000256" key="1">
    <source>
        <dbReference type="ARBA" id="ARBA00000085"/>
    </source>
</evidence>
<dbReference type="InterPro" id="IPR005467">
    <property type="entry name" value="His_kinase_dom"/>
</dbReference>
<dbReference type="InterPro" id="IPR036890">
    <property type="entry name" value="HATPase_C_sf"/>
</dbReference>
<dbReference type="GO" id="GO:0004721">
    <property type="term" value="F:phosphoprotein phosphatase activity"/>
    <property type="evidence" value="ECO:0007669"/>
    <property type="project" value="TreeGrafter"/>
</dbReference>
<organism evidence="9 10">
    <name type="scientific">Candidatus Limousia pullorum</name>
    <dbReference type="NCBI Taxonomy" id="2840860"/>
    <lineage>
        <taxon>Bacteria</taxon>
        <taxon>Bacillati</taxon>
        <taxon>Bacillota</taxon>
        <taxon>Clostridia</taxon>
        <taxon>Eubacteriales</taxon>
        <taxon>Oscillospiraceae</taxon>
        <taxon>Oscillospiraceae incertae sedis</taxon>
        <taxon>Candidatus Limousia</taxon>
    </lineage>
</organism>
<evidence type="ECO:0000256" key="7">
    <source>
        <dbReference type="ARBA" id="ARBA00023012"/>
    </source>
</evidence>
<dbReference type="PRINTS" id="PR00344">
    <property type="entry name" value="BCTRLSENSOR"/>
</dbReference>
<keyword evidence="4" id="KW-0597">Phosphoprotein</keyword>
<evidence type="ECO:0000256" key="4">
    <source>
        <dbReference type="ARBA" id="ARBA00022553"/>
    </source>
</evidence>
<keyword evidence="7" id="KW-0902">Two-component regulatory system</keyword>
<reference evidence="9" key="2">
    <citation type="journal article" date="2021" name="PeerJ">
        <title>Extensive microbial diversity within the chicken gut microbiome revealed by metagenomics and culture.</title>
        <authorList>
            <person name="Gilroy R."/>
            <person name="Ravi A."/>
            <person name="Getino M."/>
            <person name="Pursley I."/>
            <person name="Horton D.L."/>
            <person name="Alikhan N.F."/>
            <person name="Baker D."/>
            <person name="Gharbi K."/>
            <person name="Hall N."/>
            <person name="Watson M."/>
            <person name="Adriaenssens E.M."/>
            <person name="Foster-Nyarko E."/>
            <person name="Jarju S."/>
            <person name="Secka A."/>
            <person name="Antonio M."/>
            <person name="Oren A."/>
            <person name="Chaudhuri R.R."/>
            <person name="La Ragione R."/>
            <person name="Hildebrand F."/>
            <person name="Pallen M.J."/>
        </authorList>
    </citation>
    <scope>NUCLEOTIDE SEQUENCE</scope>
    <source>
        <strain evidence="9">ChiGjej1B1-1684</strain>
    </source>
</reference>
<dbReference type="SUPFAM" id="SSF55874">
    <property type="entry name" value="ATPase domain of HSP90 chaperone/DNA topoisomerase II/histidine kinase"/>
    <property type="match status" value="1"/>
</dbReference>
<dbReference type="PANTHER" id="PTHR45453:SF1">
    <property type="entry name" value="PHOSPHATE REGULON SENSOR PROTEIN PHOR"/>
    <property type="match status" value="1"/>
</dbReference>
<evidence type="ECO:0000256" key="6">
    <source>
        <dbReference type="ARBA" id="ARBA00022777"/>
    </source>
</evidence>
<dbReference type="AlphaFoldDB" id="A0A9D1LXT3"/>
<evidence type="ECO:0000313" key="9">
    <source>
        <dbReference type="EMBL" id="HIU49965.1"/>
    </source>
</evidence>
<comment type="subcellular location">
    <subcellularLocation>
        <location evidence="2">Membrane</location>
    </subcellularLocation>
</comment>
<dbReference type="EMBL" id="DVNG01000039">
    <property type="protein sequence ID" value="HIU49965.1"/>
    <property type="molecule type" value="Genomic_DNA"/>
</dbReference>
<dbReference type="SMART" id="SM00387">
    <property type="entry name" value="HATPase_c"/>
    <property type="match status" value="1"/>
</dbReference>
<gene>
    <name evidence="9" type="ORF">IAD22_02995</name>
</gene>
<evidence type="ECO:0000256" key="2">
    <source>
        <dbReference type="ARBA" id="ARBA00004370"/>
    </source>
</evidence>
<feature type="domain" description="Histidine kinase" evidence="8">
    <location>
        <begin position="1"/>
        <end position="187"/>
    </location>
</feature>
<evidence type="ECO:0000256" key="5">
    <source>
        <dbReference type="ARBA" id="ARBA00022679"/>
    </source>
</evidence>
<protein>
    <recommendedName>
        <fullName evidence="3">histidine kinase</fullName>
        <ecNumber evidence="3">2.7.13.3</ecNumber>
    </recommendedName>
</protein>
<reference evidence="9" key="1">
    <citation type="submission" date="2020-10" db="EMBL/GenBank/DDBJ databases">
        <authorList>
            <person name="Gilroy R."/>
        </authorList>
    </citation>
    <scope>NUCLEOTIDE SEQUENCE</scope>
    <source>
        <strain evidence="9">ChiGjej1B1-1684</strain>
    </source>
</reference>
<accession>A0A9D1LXT3</accession>
<dbReference type="EC" id="2.7.13.3" evidence="3"/>
<sequence length="187" mass="20514">MEHGDNEWVQNIQVQSGRLARLITNLITLSRLDEERPALEKSEFSLSDALWETADSFLPLMRARGKAYSQSIGDGLVVNSNRAAVQQMASILLDNAIKHSPPGAKISLKAFRKGRRIVIEVSNTCEELARPELKHLFDRFYRVDQSHSETASGSGIGLSVAKATAEALGGKIHAELSGNVICFQITL</sequence>
<keyword evidence="6" id="KW-0418">Kinase</keyword>
<dbReference type="PANTHER" id="PTHR45453">
    <property type="entry name" value="PHOSPHATE REGULON SENSOR PROTEIN PHOR"/>
    <property type="match status" value="1"/>
</dbReference>
<dbReference type="InterPro" id="IPR050351">
    <property type="entry name" value="BphY/WalK/GraS-like"/>
</dbReference>
<dbReference type="GO" id="GO:0016036">
    <property type="term" value="P:cellular response to phosphate starvation"/>
    <property type="evidence" value="ECO:0007669"/>
    <property type="project" value="TreeGrafter"/>
</dbReference>